<dbReference type="Pfam" id="PF03710">
    <property type="entry name" value="GlnE"/>
    <property type="match status" value="2"/>
</dbReference>
<dbReference type="RefSeq" id="WP_093309537.1">
    <property type="nucleotide sequence ID" value="NZ_FOZG01000001.1"/>
</dbReference>
<feature type="domain" description="Glutamate-ammonia ligase adenylyltransferase repeated" evidence="7">
    <location>
        <begin position="502"/>
        <end position="742"/>
    </location>
</feature>
<dbReference type="NCBIfam" id="NF010706">
    <property type="entry name" value="PRK14108.1"/>
    <property type="match status" value="1"/>
</dbReference>
<dbReference type="SUPFAM" id="SSF81593">
    <property type="entry name" value="Nucleotidyltransferase substrate binding subunit/domain"/>
    <property type="match status" value="2"/>
</dbReference>
<feature type="domain" description="PII-uridylyltransferase/Glutamine-synthetase adenylyltransferase" evidence="8">
    <location>
        <begin position="258"/>
        <end position="381"/>
    </location>
</feature>
<protein>
    <submittedName>
        <fullName evidence="9">Glutamate-ammonia-ligase adenylyltransferase</fullName>
    </submittedName>
</protein>
<evidence type="ECO:0000256" key="1">
    <source>
        <dbReference type="ARBA" id="ARBA00022679"/>
    </source>
</evidence>
<sequence length="895" mass="95116">MAVTLSEREIDAALDRVQRDAPFLRRLANQRPEIVTALRSGGLAAAQAAALSEAEEPVARRLRRQRAGVALAVALADLAGIASLEDVCGALSHFADHALDAAIRAAIEERGHEPAGFAALALGKHGSGELNYSSDIDPILIFDRDALPRRPREEPVEAAVRIARRVVELLQSRDGDGYVFRVDLRLRPSPEATPLALPYEAAIGYYESSALPWERAAFIRARACAGDVGLSTRFLDAVRPFVWRRALDFGAIREIRGISRRIRDHHSRGQRFGPGYDLKRGRGGIREVEFFAQIHQLIFGGRDPSLRAPATLAALGALATAGRIDAGEAADLGEAYRLFRTIEHRLQMVDDQQTHSLPRDAAALDGVARLHGVADGAALLALLRGPVERVGTIYDALDDGGAAGLPEAPDALEESLAAAGFADPAAARARIEAWRGAGPRALRGATARATMEAMLPGLIGALGRAADPGTALLRFDALLQGLPSAINLFRLLEAQPALARLLGDILAHAPTLAEALGRRPALLDGLIDASALACAPETPALLEEFAAGERGDDYQALLDRVRQLVGERRFALGVQLVAGTCDPLTVAEGYARVAEAALLTLTRATVAEFERAHGRVPGGELVVLALGRLGGGALTHASDLDLIYLFTGDHLAESDGARPLGATLYFNRLAQRVSAALSVPTPSGSLYEVDTRLRPSGMQGPLASSTASFAHYQRSGAWTWEHMALTRARVVFGGEAARAEVEAIIADTLRAPRDCAKLLEDARRMRGDVARHKPPAGEFDVKLVPGGLVDAEFAVHVRQLCRHIGLSPRLRTAAAALAEAGLLGARFAADHAFLTRLLVTLRLVSPGGEEPPPASRALVARACGQESWDATLAAYAAARQEVAAAWAASEEVLAC</sequence>
<dbReference type="Gene3D" id="1.20.120.1510">
    <property type="match status" value="1"/>
</dbReference>
<evidence type="ECO:0000259" key="7">
    <source>
        <dbReference type="Pfam" id="PF03710"/>
    </source>
</evidence>
<evidence type="ECO:0000256" key="2">
    <source>
        <dbReference type="ARBA" id="ARBA00022695"/>
    </source>
</evidence>
<reference evidence="9 10" key="1">
    <citation type="submission" date="2016-10" db="EMBL/GenBank/DDBJ databases">
        <authorList>
            <person name="de Groot N.N."/>
        </authorList>
    </citation>
    <scope>NUCLEOTIDE SEQUENCE [LARGE SCALE GENOMIC DNA]</scope>
    <source>
        <strain evidence="9 10">S5-249</strain>
    </source>
</reference>
<dbReference type="InterPro" id="IPR023057">
    <property type="entry name" value="GlnE"/>
</dbReference>
<evidence type="ECO:0000256" key="3">
    <source>
        <dbReference type="ARBA" id="ARBA00022741"/>
    </source>
</evidence>
<dbReference type="SUPFAM" id="SSF81301">
    <property type="entry name" value="Nucleotidyltransferase"/>
    <property type="match status" value="2"/>
</dbReference>
<dbReference type="AlphaFoldDB" id="A0A1I6JGI8"/>
<gene>
    <name evidence="9" type="ORF">SAMN05192580_0243</name>
</gene>
<dbReference type="PANTHER" id="PTHR30621">
    <property type="entry name" value="GLUTAMINE SYNTHETASE ADENYLYLTRANSFERASE"/>
    <property type="match status" value="1"/>
</dbReference>
<dbReference type="GO" id="GO:0005524">
    <property type="term" value="F:ATP binding"/>
    <property type="evidence" value="ECO:0007669"/>
    <property type="project" value="UniProtKB-KW"/>
</dbReference>
<dbReference type="Gene3D" id="1.20.120.330">
    <property type="entry name" value="Nucleotidyltransferases domain 2"/>
    <property type="match status" value="2"/>
</dbReference>
<evidence type="ECO:0000256" key="4">
    <source>
        <dbReference type="ARBA" id="ARBA00022840"/>
    </source>
</evidence>
<dbReference type="InterPro" id="IPR005190">
    <property type="entry name" value="GlnE_rpt_dom"/>
</dbReference>
<evidence type="ECO:0000256" key="6">
    <source>
        <dbReference type="ARBA" id="ARBA00023268"/>
    </source>
</evidence>
<accession>A0A1I6JGI8</accession>
<dbReference type="InterPro" id="IPR013546">
    <property type="entry name" value="PII_UdlTrfase/GS_AdlTrfase"/>
</dbReference>
<evidence type="ECO:0000256" key="5">
    <source>
        <dbReference type="ARBA" id="ARBA00022842"/>
    </source>
</evidence>
<dbReference type="GO" id="GO:0000820">
    <property type="term" value="P:regulation of glutamine family amino acid metabolic process"/>
    <property type="evidence" value="ECO:0007669"/>
    <property type="project" value="TreeGrafter"/>
</dbReference>
<evidence type="ECO:0000259" key="8">
    <source>
        <dbReference type="Pfam" id="PF08335"/>
    </source>
</evidence>
<dbReference type="GO" id="GO:0016874">
    <property type="term" value="F:ligase activity"/>
    <property type="evidence" value="ECO:0007669"/>
    <property type="project" value="UniProtKB-KW"/>
</dbReference>
<dbReference type="GO" id="GO:0008882">
    <property type="term" value="F:[glutamate-ammonia-ligase] adenylyltransferase activity"/>
    <property type="evidence" value="ECO:0007669"/>
    <property type="project" value="InterPro"/>
</dbReference>
<feature type="domain" description="Glutamate-ammonia ligase adenylyltransferase repeated" evidence="7">
    <location>
        <begin position="16"/>
        <end position="236"/>
    </location>
</feature>
<feature type="domain" description="PII-uridylyltransferase/Glutamine-synthetase adenylyltransferase" evidence="8">
    <location>
        <begin position="765"/>
        <end position="884"/>
    </location>
</feature>
<dbReference type="OrthoDB" id="9759366at2"/>
<keyword evidence="5" id="KW-0460">Magnesium</keyword>
<keyword evidence="10" id="KW-1185">Reference proteome</keyword>
<dbReference type="Pfam" id="PF08335">
    <property type="entry name" value="GlnD_UR_UTase"/>
    <property type="match status" value="2"/>
</dbReference>
<dbReference type="PANTHER" id="PTHR30621:SF0">
    <property type="entry name" value="BIFUNCTIONAL GLUTAMINE SYNTHETASE ADENYLYLTRANSFERASE_ADENYLYL-REMOVING ENZYME"/>
    <property type="match status" value="1"/>
</dbReference>
<name>A0A1I6JGI8_9SPHN</name>
<organism evidence="9 10">
    <name type="scientific">Sphingomonas jatrophae</name>
    <dbReference type="NCBI Taxonomy" id="1166337"/>
    <lineage>
        <taxon>Bacteria</taxon>
        <taxon>Pseudomonadati</taxon>
        <taxon>Pseudomonadota</taxon>
        <taxon>Alphaproteobacteria</taxon>
        <taxon>Sphingomonadales</taxon>
        <taxon>Sphingomonadaceae</taxon>
        <taxon>Sphingomonas</taxon>
    </lineage>
</organism>
<keyword evidence="1 9" id="KW-0808">Transferase</keyword>
<keyword evidence="2 9" id="KW-0548">Nucleotidyltransferase</keyword>
<keyword evidence="4" id="KW-0067">ATP-binding</keyword>
<dbReference type="EMBL" id="FOZG01000001">
    <property type="protein sequence ID" value="SFR78078.1"/>
    <property type="molecule type" value="Genomic_DNA"/>
</dbReference>
<dbReference type="Proteomes" id="UP000198824">
    <property type="component" value="Unassembled WGS sequence"/>
</dbReference>
<dbReference type="GO" id="GO:0005829">
    <property type="term" value="C:cytosol"/>
    <property type="evidence" value="ECO:0007669"/>
    <property type="project" value="TreeGrafter"/>
</dbReference>
<proteinExistence type="predicted"/>
<keyword evidence="3" id="KW-0547">Nucleotide-binding</keyword>
<evidence type="ECO:0000313" key="9">
    <source>
        <dbReference type="EMBL" id="SFR78078.1"/>
    </source>
</evidence>
<dbReference type="NCBIfam" id="NF008292">
    <property type="entry name" value="PRK11072.1"/>
    <property type="match status" value="1"/>
</dbReference>
<evidence type="ECO:0000313" key="10">
    <source>
        <dbReference type="Proteomes" id="UP000198824"/>
    </source>
</evidence>
<keyword evidence="6" id="KW-0511">Multifunctional enzyme</keyword>
<dbReference type="CDD" id="cd05401">
    <property type="entry name" value="NT_GlnE_GlnD_like"/>
    <property type="match status" value="2"/>
</dbReference>
<dbReference type="Gene3D" id="3.30.460.10">
    <property type="entry name" value="Beta Polymerase, domain 2"/>
    <property type="match status" value="2"/>
</dbReference>
<keyword evidence="9" id="KW-0436">Ligase</keyword>
<dbReference type="STRING" id="1166337.SAMN05192580_0243"/>
<dbReference type="InterPro" id="IPR043519">
    <property type="entry name" value="NT_sf"/>
</dbReference>